<feature type="region of interest" description="Disordered" evidence="1">
    <location>
        <begin position="174"/>
        <end position="214"/>
    </location>
</feature>
<name>A0A9P5ZBL6_9AGAR</name>
<comment type="caution">
    <text evidence="2">The sequence shown here is derived from an EMBL/GenBank/DDBJ whole genome shotgun (WGS) entry which is preliminary data.</text>
</comment>
<protein>
    <submittedName>
        <fullName evidence="2">Uncharacterized protein</fullName>
    </submittedName>
</protein>
<evidence type="ECO:0000313" key="3">
    <source>
        <dbReference type="Proteomes" id="UP000807469"/>
    </source>
</evidence>
<feature type="region of interest" description="Disordered" evidence="1">
    <location>
        <begin position="301"/>
        <end position="401"/>
    </location>
</feature>
<evidence type="ECO:0000313" key="2">
    <source>
        <dbReference type="EMBL" id="KAF9483735.1"/>
    </source>
</evidence>
<feature type="compositionally biased region" description="Basic residues" evidence="1">
    <location>
        <begin position="369"/>
        <end position="381"/>
    </location>
</feature>
<organism evidence="2 3">
    <name type="scientific">Pholiota conissans</name>
    <dbReference type="NCBI Taxonomy" id="109636"/>
    <lineage>
        <taxon>Eukaryota</taxon>
        <taxon>Fungi</taxon>
        <taxon>Dikarya</taxon>
        <taxon>Basidiomycota</taxon>
        <taxon>Agaricomycotina</taxon>
        <taxon>Agaricomycetes</taxon>
        <taxon>Agaricomycetidae</taxon>
        <taxon>Agaricales</taxon>
        <taxon>Agaricineae</taxon>
        <taxon>Strophariaceae</taxon>
        <taxon>Pholiota</taxon>
    </lineage>
</organism>
<dbReference type="AlphaFoldDB" id="A0A9P5ZBL6"/>
<feature type="compositionally biased region" description="Polar residues" evidence="1">
    <location>
        <begin position="301"/>
        <end position="322"/>
    </location>
</feature>
<dbReference type="OrthoDB" id="3120022at2759"/>
<accession>A0A9P5ZBL6</accession>
<feature type="region of interest" description="Disordered" evidence="1">
    <location>
        <begin position="471"/>
        <end position="506"/>
    </location>
</feature>
<proteinExistence type="predicted"/>
<gene>
    <name evidence="2" type="ORF">BDN70DRAFT_918140</name>
</gene>
<reference evidence="2" key="1">
    <citation type="submission" date="2020-11" db="EMBL/GenBank/DDBJ databases">
        <authorList>
            <consortium name="DOE Joint Genome Institute"/>
            <person name="Ahrendt S."/>
            <person name="Riley R."/>
            <person name="Andreopoulos W."/>
            <person name="Labutti K."/>
            <person name="Pangilinan J."/>
            <person name="Ruiz-Duenas F.J."/>
            <person name="Barrasa J.M."/>
            <person name="Sanchez-Garcia M."/>
            <person name="Camarero S."/>
            <person name="Miyauchi S."/>
            <person name="Serrano A."/>
            <person name="Linde D."/>
            <person name="Babiker R."/>
            <person name="Drula E."/>
            <person name="Ayuso-Fernandez I."/>
            <person name="Pacheco R."/>
            <person name="Padilla G."/>
            <person name="Ferreira P."/>
            <person name="Barriuso J."/>
            <person name="Kellner H."/>
            <person name="Castanera R."/>
            <person name="Alfaro M."/>
            <person name="Ramirez L."/>
            <person name="Pisabarro A.G."/>
            <person name="Kuo A."/>
            <person name="Tritt A."/>
            <person name="Lipzen A."/>
            <person name="He G."/>
            <person name="Yan M."/>
            <person name="Ng V."/>
            <person name="Cullen D."/>
            <person name="Martin F."/>
            <person name="Rosso M.-N."/>
            <person name="Henrissat B."/>
            <person name="Hibbett D."/>
            <person name="Martinez A.T."/>
            <person name="Grigoriev I.V."/>
        </authorList>
    </citation>
    <scope>NUCLEOTIDE SEQUENCE</scope>
    <source>
        <strain evidence="2">CIRM-BRFM 674</strain>
    </source>
</reference>
<evidence type="ECO:0000256" key="1">
    <source>
        <dbReference type="SAM" id="MobiDB-lite"/>
    </source>
</evidence>
<feature type="compositionally biased region" description="Basic and acidic residues" evidence="1">
    <location>
        <begin position="491"/>
        <end position="506"/>
    </location>
</feature>
<dbReference type="EMBL" id="MU155150">
    <property type="protein sequence ID" value="KAF9483735.1"/>
    <property type="molecule type" value="Genomic_DNA"/>
</dbReference>
<keyword evidence="3" id="KW-1185">Reference proteome</keyword>
<sequence length="506" mass="55586">MATQTFVLPPNLLEPIDTSRIVTRLRRTSSFSFEDLRSSTASPSASLRGIYVRSRAVSPLSESEYLFNLRAQTPRKMSWNPSPLDTTSFATAFSTANANTGNSATSLNVPLNRALDSRRSSWDYQETRGPPAGYSTLVEGDDDQILYMLEERTAKQTATLINLIDQITLALESPAQSSTTTSRPESVTTVTGNNRSSNDPLWTPRGSYSSWTPYSSRRTSVATIVPVRPIRRTQKVADFKEKLIHDTDVDSNRGSIGHEGNGKNRNTVLVSPLAEFGVKPTVEKKGFFGVYKLICKQFDQGTNKQPTTQTTSAMPPSGSYSASAPIGKENVKPPSAVKPCTGTVPGVARPPSIKFQDTVRANELSRSNSGKKGKLVKKQPRKSASDPISNTFQLPTSTATAPLAPRKLAESNPFELRRTASFTGTTTVELINEDPNREWQLPADLDRLEMREALKKASTMRPEDWIYFEFPSKASGPSKESAPAMTAPSPRDSKGEAKRTETIRRR</sequence>
<dbReference type="Proteomes" id="UP000807469">
    <property type="component" value="Unassembled WGS sequence"/>
</dbReference>
<feature type="compositionally biased region" description="Polar residues" evidence="1">
    <location>
        <begin position="386"/>
        <end position="400"/>
    </location>
</feature>